<name>T1JQQ8_TETUR</name>
<sequence>MAVTDPDVFTADASVTFENDVVFMEELSNLVGPQPQQEPPIVNDINNCVQSGTQIIYNVEITCNCGHKNGFKLTFEPNH</sequence>
<dbReference type="Proteomes" id="UP000015104">
    <property type="component" value="Unassembled WGS sequence"/>
</dbReference>
<reference evidence="2" key="1">
    <citation type="submission" date="2011-08" db="EMBL/GenBank/DDBJ databases">
        <authorList>
            <person name="Rombauts S."/>
        </authorList>
    </citation>
    <scope>NUCLEOTIDE SEQUENCE</scope>
    <source>
        <strain evidence="2">London</strain>
    </source>
</reference>
<protein>
    <submittedName>
        <fullName evidence="1">Uncharacterized protein</fullName>
    </submittedName>
</protein>
<dbReference type="EMBL" id="CAEY01000440">
    <property type="status" value="NOT_ANNOTATED_CDS"/>
    <property type="molecule type" value="Genomic_DNA"/>
</dbReference>
<dbReference type="HOGENOM" id="CLU_2609124_0_0_1"/>
<evidence type="ECO:0000313" key="1">
    <source>
        <dbReference type="EnsemblMetazoa" id="tetur01g04130.1"/>
    </source>
</evidence>
<evidence type="ECO:0000313" key="2">
    <source>
        <dbReference type="Proteomes" id="UP000015104"/>
    </source>
</evidence>
<dbReference type="AlphaFoldDB" id="T1JQQ8"/>
<keyword evidence="2" id="KW-1185">Reference proteome</keyword>
<proteinExistence type="predicted"/>
<reference evidence="1" key="2">
    <citation type="submission" date="2015-06" db="UniProtKB">
        <authorList>
            <consortium name="EnsemblMetazoa"/>
        </authorList>
    </citation>
    <scope>IDENTIFICATION</scope>
</reference>
<organism evidence="1 2">
    <name type="scientific">Tetranychus urticae</name>
    <name type="common">Two-spotted spider mite</name>
    <dbReference type="NCBI Taxonomy" id="32264"/>
    <lineage>
        <taxon>Eukaryota</taxon>
        <taxon>Metazoa</taxon>
        <taxon>Ecdysozoa</taxon>
        <taxon>Arthropoda</taxon>
        <taxon>Chelicerata</taxon>
        <taxon>Arachnida</taxon>
        <taxon>Acari</taxon>
        <taxon>Acariformes</taxon>
        <taxon>Trombidiformes</taxon>
        <taxon>Prostigmata</taxon>
        <taxon>Eleutherengona</taxon>
        <taxon>Raphignathae</taxon>
        <taxon>Tetranychoidea</taxon>
        <taxon>Tetranychidae</taxon>
        <taxon>Tetranychus</taxon>
    </lineage>
</organism>
<dbReference type="EnsemblMetazoa" id="tetur01g04130.1">
    <property type="protein sequence ID" value="tetur01g04130.1"/>
    <property type="gene ID" value="tetur01g04130"/>
</dbReference>
<accession>T1JQQ8</accession>